<evidence type="ECO:0000313" key="9">
    <source>
        <dbReference type="Proteomes" id="UP000701853"/>
    </source>
</evidence>
<evidence type="ECO:0000256" key="4">
    <source>
        <dbReference type="ARBA" id="ARBA00022989"/>
    </source>
</evidence>
<keyword evidence="9" id="KW-1185">Reference proteome</keyword>
<evidence type="ECO:0000256" key="3">
    <source>
        <dbReference type="ARBA" id="ARBA00022824"/>
    </source>
</evidence>
<evidence type="ECO:0000256" key="5">
    <source>
        <dbReference type="ARBA" id="ARBA00023136"/>
    </source>
</evidence>
<comment type="caution">
    <text evidence="8">The sequence shown here is derived from an EMBL/GenBank/DDBJ whole genome shotgun (WGS) entry which is preliminary data.</text>
</comment>
<keyword evidence="4 6" id="KW-1133">Transmembrane helix</keyword>
<evidence type="ECO:0000259" key="7">
    <source>
        <dbReference type="PROSITE" id="PS50845"/>
    </source>
</evidence>
<dbReference type="Pfam" id="PF02453">
    <property type="entry name" value="Reticulon"/>
    <property type="match status" value="1"/>
</dbReference>
<feature type="domain" description="Reticulon" evidence="7">
    <location>
        <begin position="51"/>
        <end position="237"/>
    </location>
</feature>
<accession>A0A8J5Y332</accession>
<feature type="transmembrane region" description="Helical" evidence="6">
    <location>
        <begin position="152"/>
        <end position="171"/>
    </location>
</feature>
<proteinExistence type="predicted"/>
<dbReference type="GO" id="GO:0009617">
    <property type="term" value="P:response to bacterium"/>
    <property type="evidence" value="ECO:0007669"/>
    <property type="project" value="InterPro"/>
</dbReference>
<evidence type="ECO:0000256" key="6">
    <source>
        <dbReference type="RuleBase" id="RU363132"/>
    </source>
</evidence>
<sequence>MGLNAATRNPYNFGLTRPAEEKPKSRLPWFQIITMSAATPPSSSSPALDTFRDIILWRRKKVSATVVLVSTATWILLQVYQFNFITVASWFIIFILASLFLWGNVLRLLGKEPPNVSDFDISEQTTMEITNTYRKFLEDVLRWMFHVTVDENWFVFARTLAGLLLLSYVGAFFDFLTLVYIGTTMMMIVPVIYMKYGDQIQRSEERVKGEMGRFYEIFDEKVVRQTMSKFVKEKKND</sequence>
<feature type="transmembrane region" description="Helical" evidence="6">
    <location>
        <begin position="177"/>
        <end position="196"/>
    </location>
</feature>
<dbReference type="Proteomes" id="UP000701853">
    <property type="component" value="Chromosome 10"/>
</dbReference>
<evidence type="ECO:0000313" key="8">
    <source>
        <dbReference type="EMBL" id="KAG8481616.1"/>
    </source>
</evidence>
<dbReference type="PANTHER" id="PTHR10994">
    <property type="entry name" value="RETICULON"/>
    <property type="match status" value="1"/>
</dbReference>
<reference evidence="8 9" key="1">
    <citation type="journal article" date="2021" name="bioRxiv">
        <title>The Gossypium anomalum genome as a resource for cotton improvement and evolutionary analysis of hybrid incompatibility.</title>
        <authorList>
            <person name="Grover C.E."/>
            <person name="Yuan D."/>
            <person name="Arick M.A."/>
            <person name="Miller E.R."/>
            <person name="Hu G."/>
            <person name="Peterson D.G."/>
            <person name="Wendel J.F."/>
            <person name="Udall J.A."/>
        </authorList>
    </citation>
    <scope>NUCLEOTIDE SEQUENCE [LARGE SCALE GENOMIC DNA]</scope>
    <source>
        <strain evidence="8">JFW-Udall</strain>
        <tissue evidence="8">Leaf</tissue>
    </source>
</reference>
<dbReference type="PROSITE" id="PS50845">
    <property type="entry name" value="RETICULON"/>
    <property type="match status" value="1"/>
</dbReference>
<keyword evidence="2 6" id="KW-0812">Transmembrane</keyword>
<comment type="subcellular location">
    <subcellularLocation>
        <location evidence="1 6">Endoplasmic reticulum membrane</location>
        <topology evidence="1 6">Multi-pass membrane protein</topology>
    </subcellularLocation>
</comment>
<dbReference type="InterPro" id="IPR045064">
    <property type="entry name" value="Reticulon-like"/>
</dbReference>
<dbReference type="AlphaFoldDB" id="A0A8J5Y332"/>
<evidence type="ECO:0000256" key="1">
    <source>
        <dbReference type="ARBA" id="ARBA00004477"/>
    </source>
</evidence>
<name>A0A8J5Y332_9ROSI</name>
<protein>
    <recommendedName>
        <fullName evidence="6">Reticulon-like protein</fullName>
    </recommendedName>
</protein>
<dbReference type="PANTHER" id="PTHR10994:SF145">
    <property type="entry name" value="RETICULON-LIKE PROTEIN B13"/>
    <property type="match status" value="1"/>
</dbReference>
<gene>
    <name evidence="8" type="ORF">CXB51_026467</name>
</gene>
<feature type="transmembrane region" description="Helical" evidence="6">
    <location>
        <begin position="87"/>
        <end position="109"/>
    </location>
</feature>
<organism evidence="8 9">
    <name type="scientific">Gossypium anomalum</name>
    <dbReference type="NCBI Taxonomy" id="47600"/>
    <lineage>
        <taxon>Eukaryota</taxon>
        <taxon>Viridiplantae</taxon>
        <taxon>Streptophyta</taxon>
        <taxon>Embryophyta</taxon>
        <taxon>Tracheophyta</taxon>
        <taxon>Spermatophyta</taxon>
        <taxon>Magnoliopsida</taxon>
        <taxon>eudicotyledons</taxon>
        <taxon>Gunneridae</taxon>
        <taxon>Pentapetalae</taxon>
        <taxon>rosids</taxon>
        <taxon>malvids</taxon>
        <taxon>Malvales</taxon>
        <taxon>Malvaceae</taxon>
        <taxon>Malvoideae</taxon>
        <taxon>Gossypium</taxon>
    </lineage>
</organism>
<dbReference type="GO" id="GO:0005789">
    <property type="term" value="C:endoplasmic reticulum membrane"/>
    <property type="evidence" value="ECO:0007669"/>
    <property type="project" value="UniProtKB-SubCell"/>
</dbReference>
<dbReference type="OrthoDB" id="567788at2759"/>
<evidence type="ECO:0000256" key="2">
    <source>
        <dbReference type="ARBA" id="ARBA00022692"/>
    </source>
</evidence>
<keyword evidence="3 6" id="KW-0256">Endoplasmic reticulum</keyword>
<dbReference type="InterPro" id="IPR003388">
    <property type="entry name" value="Reticulon"/>
</dbReference>
<keyword evidence="5 6" id="KW-0472">Membrane</keyword>
<feature type="transmembrane region" description="Helical" evidence="6">
    <location>
        <begin position="62"/>
        <end position="81"/>
    </location>
</feature>
<dbReference type="EMBL" id="JAHUZN010000010">
    <property type="protein sequence ID" value="KAG8481616.1"/>
    <property type="molecule type" value="Genomic_DNA"/>
</dbReference>